<dbReference type="PROSITE" id="PS50041">
    <property type="entry name" value="C_TYPE_LECTIN_2"/>
    <property type="match status" value="1"/>
</dbReference>
<evidence type="ECO:0000313" key="5">
    <source>
        <dbReference type="Proteomes" id="UP000440578"/>
    </source>
</evidence>
<dbReference type="Proteomes" id="UP000440578">
    <property type="component" value="Unassembled WGS sequence"/>
</dbReference>
<dbReference type="Gene3D" id="2.60.120.260">
    <property type="entry name" value="Galactose-binding domain-like"/>
    <property type="match status" value="1"/>
</dbReference>
<evidence type="ECO:0000256" key="1">
    <source>
        <dbReference type="SAM" id="SignalP"/>
    </source>
</evidence>
<reference evidence="4 5" key="1">
    <citation type="submission" date="2019-07" db="EMBL/GenBank/DDBJ databases">
        <title>Draft genome assembly of a fouling barnacle, Amphibalanus amphitrite (Darwin, 1854): The first reference genome for Thecostraca.</title>
        <authorList>
            <person name="Kim W."/>
        </authorList>
    </citation>
    <scope>NUCLEOTIDE SEQUENCE [LARGE SCALE GENOMIC DNA]</scope>
    <source>
        <strain evidence="4">SNU_AA5</strain>
        <tissue evidence="4">Soma without cirri and trophi</tissue>
    </source>
</reference>
<evidence type="ECO:0000259" key="2">
    <source>
        <dbReference type="PROSITE" id="PS50041"/>
    </source>
</evidence>
<dbReference type="InterPro" id="IPR003609">
    <property type="entry name" value="Pan_app"/>
</dbReference>
<dbReference type="InterPro" id="IPR016186">
    <property type="entry name" value="C-type_lectin-like/link_sf"/>
</dbReference>
<protein>
    <submittedName>
        <fullName evidence="4">Collectin-11</fullName>
    </submittedName>
</protein>
<feature type="domain" description="C-type lectin" evidence="2">
    <location>
        <begin position="283"/>
        <end position="345"/>
    </location>
</feature>
<dbReference type="PANTHER" id="PTHR45713:SF6">
    <property type="entry name" value="F5_8 TYPE C DOMAIN-CONTAINING PROTEIN"/>
    <property type="match status" value="1"/>
</dbReference>
<keyword evidence="1" id="KW-0732">Signal</keyword>
<dbReference type="SUPFAM" id="SSF56436">
    <property type="entry name" value="C-type lectin-like"/>
    <property type="match status" value="1"/>
</dbReference>
<organism evidence="4 5">
    <name type="scientific">Amphibalanus amphitrite</name>
    <name type="common">Striped barnacle</name>
    <name type="synonym">Balanus amphitrite</name>
    <dbReference type="NCBI Taxonomy" id="1232801"/>
    <lineage>
        <taxon>Eukaryota</taxon>
        <taxon>Metazoa</taxon>
        <taxon>Ecdysozoa</taxon>
        <taxon>Arthropoda</taxon>
        <taxon>Crustacea</taxon>
        <taxon>Multicrustacea</taxon>
        <taxon>Cirripedia</taxon>
        <taxon>Thoracica</taxon>
        <taxon>Thoracicalcarea</taxon>
        <taxon>Balanomorpha</taxon>
        <taxon>Balanoidea</taxon>
        <taxon>Balanidae</taxon>
        <taxon>Amphibalaninae</taxon>
        <taxon>Amphibalanus</taxon>
    </lineage>
</organism>
<comment type="caution">
    <text evidence="4">The sequence shown here is derived from an EMBL/GenBank/DDBJ whole genome shotgun (WGS) entry which is preliminary data.</text>
</comment>
<evidence type="ECO:0000313" key="4">
    <source>
        <dbReference type="EMBL" id="KAF0295107.1"/>
    </source>
</evidence>
<accession>A0A6A4VFA8</accession>
<dbReference type="InterPro" id="IPR051941">
    <property type="entry name" value="BG_Antigen-Binding_Lectin"/>
</dbReference>
<dbReference type="SUPFAM" id="SSF49785">
    <property type="entry name" value="Galactose-binding domain-like"/>
    <property type="match status" value="1"/>
</dbReference>
<gene>
    <name evidence="4" type="primary">Colec11_0</name>
    <name evidence="4" type="ORF">FJT64_007239</name>
</gene>
<name>A0A6A4VFA8_AMPAM</name>
<dbReference type="SUPFAM" id="SSF57414">
    <property type="entry name" value="Hairpin loop containing domain-like"/>
    <property type="match status" value="1"/>
</dbReference>
<dbReference type="Gene3D" id="3.10.100.10">
    <property type="entry name" value="Mannose-Binding Protein A, subunit A"/>
    <property type="match status" value="1"/>
</dbReference>
<dbReference type="InterPro" id="IPR008979">
    <property type="entry name" value="Galactose-bd-like_sf"/>
</dbReference>
<dbReference type="OrthoDB" id="538816at2759"/>
<dbReference type="AlphaFoldDB" id="A0A6A4VFA8"/>
<evidence type="ECO:0000259" key="3">
    <source>
        <dbReference type="PROSITE" id="PS50948"/>
    </source>
</evidence>
<dbReference type="PANTHER" id="PTHR45713">
    <property type="entry name" value="FTP DOMAIN-CONTAINING PROTEIN"/>
    <property type="match status" value="1"/>
</dbReference>
<dbReference type="InterPro" id="IPR001304">
    <property type="entry name" value="C-type_lectin-like"/>
</dbReference>
<dbReference type="PROSITE" id="PS50948">
    <property type="entry name" value="PAN"/>
    <property type="match status" value="1"/>
</dbReference>
<dbReference type="InterPro" id="IPR016187">
    <property type="entry name" value="CTDL_fold"/>
</dbReference>
<dbReference type="Pfam" id="PF00024">
    <property type="entry name" value="PAN_1"/>
    <property type="match status" value="1"/>
</dbReference>
<feature type="signal peptide" evidence="1">
    <location>
        <begin position="1"/>
        <end position="16"/>
    </location>
</feature>
<feature type="chain" id="PRO_5025344517" evidence="1">
    <location>
        <begin position="17"/>
        <end position="497"/>
    </location>
</feature>
<proteinExistence type="predicted"/>
<sequence>MLFPLLILTATGGARSNGASPAFFSFQPLDPANGVMPSVLETRPAGGCECRAFCVADPACLGNGYSLDTGLCLLTDVLPLPERLEPSAALWHWHARGGARGLGEPCTLGSECWSVTPGGACLAGVCGCRPQFQLDGDRCAKTGGFLAVGNGRLSAEPTAEAATADVDECKRLCADNTTCMACDFSPSDGRCLLYAQGIVSDAGSGGDELSFVWQFPRPDGVVPASARLVQDQQVIRVGITTGLEAAHTCFANNAIVYPGVSQTHLNDLNAAWPEIFSTMEPSYVGLDDLLVEGTFVTSDGEDAPSVGWGATEPNNANNEDCVTTSRDGVFLNDVECHLPFMVLCQYMGDNLALGKLSWMSMVSPGSAAANGNDGDPLSAASMTLTDGPPLTWTVDLGGPVQVTSVLFASGAAVGRDTEVRVGTDWRLFDERHSARCVLRAQPFVAALYARLLRCDEPVTGRYVRIIRRGPELTLELADLAVFGNRLEAPEGGCPACP</sequence>
<keyword evidence="5" id="KW-1185">Reference proteome</keyword>
<feature type="domain" description="Apple" evidence="3">
    <location>
        <begin position="139"/>
        <end position="217"/>
    </location>
</feature>
<dbReference type="EMBL" id="VIIS01001636">
    <property type="protein sequence ID" value="KAF0295107.1"/>
    <property type="molecule type" value="Genomic_DNA"/>
</dbReference>